<dbReference type="InterPro" id="IPR008030">
    <property type="entry name" value="NmrA-like"/>
</dbReference>
<sequence>MAPILTIVGATGVQGGSVLEAALKSGLYSIRAITRSTSSAKAKQLLESGVEVVSADLDSEESLIKAFEGSTAIFGLTNFFEHFPKLAPDVAIALEAKQGQNLANAAAKTPTLKHYIFSTLPDAEKISHGQISVPHQQGKAQIDAYIKANEELYAKTTFLWVGAYAQNLEYPWYTPTLFKTSGKYIQLGPVSPNTIVSTIGDVGTNVGIFTNAILAQPALTKRKYVLATVEDITVGGLVKAWGEATGKDTLYVKIASVEEYDKIWPVWGTEIGLMMKFWESAGEKCWSGEDMLGKEDLGLNENIFVLSKETFGKMNWD</sequence>
<dbReference type="Gene3D" id="3.40.50.720">
    <property type="entry name" value="NAD(P)-binding Rossmann-like Domain"/>
    <property type="match status" value="1"/>
</dbReference>
<name>A0A8H7TKF9_9HELO</name>
<comment type="similarity">
    <text evidence="1">Belongs to the NmrA-type oxidoreductase family.</text>
</comment>
<dbReference type="PANTHER" id="PTHR42748:SF28">
    <property type="entry name" value="NMRA-LIKE DOMAIN-CONTAINING PROTEIN"/>
    <property type="match status" value="1"/>
</dbReference>
<reference evidence="4" key="1">
    <citation type="submission" date="2021-02" db="EMBL/GenBank/DDBJ databases">
        <title>Genome sequence Cadophora malorum strain M34.</title>
        <authorList>
            <person name="Stefanovic E."/>
            <person name="Vu D."/>
            <person name="Scully C."/>
            <person name="Dijksterhuis J."/>
            <person name="Roader J."/>
            <person name="Houbraken J."/>
        </authorList>
    </citation>
    <scope>NUCLEOTIDE SEQUENCE</scope>
    <source>
        <strain evidence="4">M34</strain>
    </source>
</reference>
<dbReference type="AlphaFoldDB" id="A0A8H7TKF9"/>
<dbReference type="GO" id="GO:0005634">
    <property type="term" value="C:nucleus"/>
    <property type="evidence" value="ECO:0007669"/>
    <property type="project" value="TreeGrafter"/>
</dbReference>
<proteinExistence type="inferred from homology"/>
<evidence type="ECO:0000313" key="4">
    <source>
        <dbReference type="EMBL" id="KAG4421207.1"/>
    </source>
</evidence>
<dbReference type="InterPro" id="IPR051164">
    <property type="entry name" value="NmrA-like_oxidored"/>
</dbReference>
<evidence type="ECO:0000256" key="1">
    <source>
        <dbReference type="ARBA" id="ARBA00006328"/>
    </source>
</evidence>
<comment type="caution">
    <text evidence="4">The sequence shown here is derived from an EMBL/GenBank/DDBJ whole genome shotgun (WGS) entry which is preliminary data.</text>
</comment>
<evidence type="ECO:0000256" key="2">
    <source>
        <dbReference type="ARBA" id="ARBA00022857"/>
    </source>
</evidence>
<keyword evidence="2" id="KW-0521">NADP</keyword>
<evidence type="ECO:0000259" key="3">
    <source>
        <dbReference type="Pfam" id="PF05368"/>
    </source>
</evidence>
<gene>
    <name evidence="4" type="ORF">IFR04_005618</name>
</gene>
<dbReference type="SUPFAM" id="SSF51735">
    <property type="entry name" value="NAD(P)-binding Rossmann-fold domains"/>
    <property type="match status" value="1"/>
</dbReference>
<dbReference type="PANTHER" id="PTHR42748">
    <property type="entry name" value="NITROGEN METABOLITE REPRESSION PROTEIN NMRA FAMILY MEMBER"/>
    <property type="match status" value="1"/>
</dbReference>
<dbReference type="EMBL" id="JAFJYH010000069">
    <property type="protein sequence ID" value="KAG4421207.1"/>
    <property type="molecule type" value="Genomic_DNA"/>
</dbReference>
<dbReference type="CDD" id="cd05251">
    <property type="entry name" value="NmrA_like_SDR_a"/>
    <property type="match status" value="1"/>
</dbReference>
<dbReference type="InterPro" id="IPR036291">
    <property type="entry name" value="NAD(P)-bd_dom_sf"/>
</dbReference>
<dbReference type="Proteomes" id="UP000664132">
    <property type="component" value="Unassembled WGS sequence"/>
</dbReference>
<keyword evidence="5" id="KW-1185">Reference proteome</keyword>
<feature type="domain" description="NmrA-like" evidence="3">
    <location>
        <begin position="5"/>
        <end position="266"/>
    </location>
</feature>
<protein>
    <recommendedName>
        <fullName evidence="3">NmrA-like domain-containing protein</fullName>
    </recommendedName>
</protein>
<dbReference type="Pfam" id="PF05368">
    <property type="entry name" value="NmrA"/>
    <property type="match status" value="1"/>
</dbReference>
<evidence type="ECO:0000313" key="5">
    <source>
        <dbReference type="Proteomes" id="UP000664132"/>
    </source>
</evidence>
<accession>A0A8H7TKF9</accession>
<dbReference type="OrthoDB" id="300709at2759"/>
<dbReference type="Gene3D" id="3.90.25.10">
    <property type="entry name" value="UDP-galactose 4-epimerase, domain 1"/>
    <property type="match status" value="1"/>
</dbReference>
<organism evidence="4 5">
    <name type="scientific">Cadophora malorum</name>
    <dbReference type="NCBI Taxonomy" id="108018"/>
    <lineage>
        <taxon>Eukaryota</taxon>
        <taxon>Fungi</taxon>
        <taxon>Dikarya</taxon>
        <taxon>Ascomycota</taxon>
        <taxon>Pezizomycotina</taxon>
        <taxon>Leotiomycetes</taxon>
        <taxon>Helotiales</taxon>
        <taxon>Ploettnerulaceae</taxon>
        <taxon>Cadophora</taxon>
    </lineage>
</organism>